<dbReference type="SUPFAM" id="SSF48208">
    <property type="entry name" value="Six-hairpin glycosidases"/>
    <property type="match status" value="1"/>
</dbReference>
<dbReference type="PANTHER" id="PTHR47791">
    <property type="entry name" value="MEIOTICALLY UP-REGULATED GENE 191 PROTEIN"/>
    <property type="match status" value="1"/>
</dbReference>
<dbReference type="Proteomes" id="UP000663832">
    <property type="component" value="Unassembled WGS sequence"/>
</dbReference>
<dbReference type="InterPro" id="IPR005198">
    <property type="entry name" value="Glyco_hydro_76"/>
</dbReference>
<organism evidence="2 5">
    <name type="scientific">Adineta steineri</name>
    <dbReference type="NCBI Taxonomy" id="433720"/>
    <lineage>
        <taxon>Eukaryota</taxon>
        <taxon>Metazoa</taxon>
        <taxon>Spiralia</taxon>
        <taxon>Gnathifera</taxon>
        <taxon>Rotifera</taxon>
        <taxon>Eurotatoria</taxon>
        <taxon>Bdelloidea</taxon>
        <taxon>Adinetida</taxon>
        <taxon>Adinetidae</taxon>
        <taxon>Adineta</taxon>
    </lineage>
</organism>
<dbReference type="OrthoDB" id="9984024at2759"/>
<dbReference type="AlphaFoldDB" id="A0A814NXX7"/>
<sequence>MLKLLSFITAFILLLLSSADAIVRTNDLSTSEVQDWAEITTARLVACYYDNSTGLFTNELKWQSGSTLETLANFVSLADSPQRYIFSETFKKTDPFIGGNCFDDYLWWALAWIQVYKVDPHIEYLQRAALIHDFVSDRAWISTTCNGGLQVCPTNTYKNAITNELFLLSSMRLHPYTKLLEKPPTYYLERALKEWKWLEKSGMINNEYLINEGLRSCVNDNRTTWTHNQGVILSGLALLYSVTHNSTLIDIAQKIADATIRHLTYPNGILKEACEPKCDTNHRSFKGIFARNLGYLIPYLTDATHIKKYTLFLRLNSVSSWTTSRCEMDGLFNIFWDSQLPDACDAPRDTATTSSVLDLFISTAKTSQTTRKTAKWMVIGLGNCMDDNNASMPNFYQNAISEDLCRQTADEDKGAVAYDYQISCTGYGFCRIRTLSSESHTPPGFEYQDDVARRVTTTNKVTIASCYVKII</sequence>
<reference evidence="2" key="1">
    <citation type="submission" date="2021-02" db="EMBL/GenBank/DDBJ databases">
        <authorList>
            <person name="Nowell W R."/>
        </authorList>
    </citation>
    <scope>NUCLEOTIDE SEQUENCE</scope>
</reference>
<keyword evidence="4" id="KW-1185">Reference proteome</keyword>
<dbReference type="Gene3D" id="1.50.10.20">
    <property type="match status" value="1"/>
</dbReference>
<keyword evidence="1" id="KW-0732">Signal</keyword>
<evidence type="ECO:0000313" key="4">
    <source>
        <dbReference type="Proteomes" id="UP000663832"/>
    </source>
</evidence>
<dbReference type="InterPro" id="IPR053169">
    <property type="entry name" value="MUG_Protein"/>
</dbReference>
<proteinExistence type="predicted"/>
<dbReference type="GO" id="GO:0005975">
    <property type="term" value="P:carbohydrate metabolic process"/>
    <property type="evidence" value="ECO:0007669"/>
    <property type="project" value="InterPro"/>
</dbReference>
<feature type="signal peptide" evidence="1">
    <location>
        <begin position="1"/>
        <end position="21"/>
    </location>
</feature>
<name>A0A814NXX7_9BILA</name>
<dbReference type="Pfam" id="PF03663">
    <property type="entry name" value="Glyco_hydro_76"/>
    <property type="match status" value="1"/>
</dbReference>
<evidence type="ECO:0000256" key="1">
    <source>
        <dbReference type="SAM" id="SignalP"/>
    </source>
</evidence>
<dbReference type="PANTHER" id="PTHR47791:SF3">
    <property type="entry name" value="MEIOTICALLY UP-REGULATED GENE 191 PROTEIN"/>
    <property type="match status" value="1"/>
</dbReference>
<accession>A0A814NXX7</accession>
<dbReference type="Proteomes" id="UP000663877">
    <property type="component" value="Unassembled WGS sequence"/>
</dbReference>
<evidence type="ECO:0000313" key="5">
    <source>
        <dbReference type="Proteomes" id="UP000663877"/>
    </source>
</evidence>
<comment type="caution">
    <text evidence="2">The sequence shown here is derived from an EMBL/GenBank/DDBJ whole genome shotgun (WGS) entry which is preliminary data.</text>
</comment>
<evidence type="ECO:0000313" key="3">
    <source>
        <dbReference type="EMBL" id="CAF1339740.1"/>
    </source>
</evidence>
<feature type="chain" id="PRO_5036225451" evidence="1">
    <location>
        <begin position="22"/>
        <end position="471"/>
    </location>
</feature>
<dbReference type="InterPro" id="IPR008928">
    <property type="entry name" value="6-hairpin_glycosidase_sf"/>
</dbReference>
<dbReference type="EMBL" id="CAJNOM010000304">
    <property type="protein sequence ID" value="CAF1339740.1"/>
    <property type="molecule type" value="Genomic_DNA"/>
</dbReference>
<gene>
    <name evidence="2" type="ORF">BJG266_LOCUS21103</name>
    <name evidence="3" type="ORF">QVE165_LOCUS33371</name>
</gene>
<dbReference type="EMBL" id="CAJNOI010000123">
    <property type="protein sequence ID" value="CAF1096419.1"/>
    <property type="molecule type" value="Genomic_DNA"/>
</dbReference>
<evidence type="ECO:0000313" key="2">
    <source>
        <dbReference type="EMBL" id="CAF1096419.1"/>
    </source>
</evidence>
<protein>
    <submittedName>
        <fullName evidence="2">Uncharacterized protein</fullName>
    </submittedName>
</protein>